<accession>A0ABQ9G431</accession>
<proteinExistence type="predicted"/>
<comment type="caution">
    <text evidence="1">The sequence shown here is derived from an EMBL/GenBank/DDBJ whole genome shotgun (WGS) entry which is preliminary data.</text>
</comment>
<gene>
    <name evidence="1" type="ORF">PR048_033726</name>
</gene>
<name>A0ABQ9G431_9NEOP</name>
<organism evidence="1 2">
    <name type="scientific">Dryococelus australis</name>
    <dbReference type="NCBI Taxonomy" id="614101"/>
    <lineage>
        <taxon>Eukaryota</taxon>
        <taxon>Metazoa</taxon>
        <taxon>Ecdysozoa</taxon>
        <taxon>Arthropoda</taxon>
        <taxon>Hexapoda</taxon>
        <taxon>Insecta</taxon>
        <taxon>Pterygota</taxon>
        <taxon>Neoptera</taxon>
        <taxon>Polyneoptera</taxon>
        <taxon>Phasmatodea</taxon>
        <taxon>Verophasmatodea</taxon>
        <taxon>Anareolatae</taxon>
        <taxon>Phasmatidae</taxon>
        <taxon>Eurycanthinae</taxon>
        <taxon>Dryococelus</taxon>
    </lineage>
</organism>
<reference evidence="1 2" key="1">
    <citation type="submission" date="2023-02" db="EMBL/GenBank/DDBJ databases">
        <title>LHISI_Scaffold_Assembly.</title>
        <authorList>
            <person name="Stuart O.P."/>
            <person name="Cleave R."/>
            <person name="Magrath M.J.L."/>
            <person name="Mikheyev A.S."/>
        </authorList>
    </citation>
    <scope>NUCLEOTIDE SEQUENCE [LARGE SCALE GENOMIC DNA]</scope>
    <source>
        <strain evidence="1">Daus_M_001</strain>
        <tissue evidence="1">Leg muscle</tissue>
    </source>
</reference>
<evidence type="ECO:0000313" key="1">
    <source>
        <dbReference type="EMBL" id="KAJ8866202.1"/>
    </source>
</evidence>
<protein>
    <submittedName>
        <fullName evidence="1">Uncharacterized protein</fullName>
    </submittedName>
</protein>
<keyword evidence="2" id="KW-1185">Reference proteome</keyword>
<dbReference type="Proteomes" id="UP001159363">
    <property type="component" value="Chromosome 16"/>
</dbReference>
<sequence length="80" mass="9092">MDVFEFTFIAVLWHDIMRTFDTASNHVQQPGIDILSSSWNLRRGLLPTNKVTLLQFLRNLTTACNVDLKSSALEVDGKIQ</sequence>
<dbReference type="EMBL" id="JARBHB010000017">
    <property type="protein sequence ID" value="KAJ8866202.1"/>
    <property type="molecule type" value="Genomic_DNA"/>
</dbReference>
<evidence type="ECO:0000313" key="2">
    <source>
        <dbReference type="Proteomes" id="UP001159363"/>
    </source>
</evidence>